<feature type="region of interest" description="Disordered" evidence="1">
    <location>
        <begin position="191"/>
        <end position="361"/>
    </location>
</feature>
<sequence length="625" mass="67794">MAASSSAVTVLTPNGRRQAVKVSPNTPLLQVLEDVCKKHGFNPDDHGLKFQRTAVDLTLPWRFANLPNNAKLEMVTDTRKQAVADSQVRIALQMEDGSRHQGSFSCGQTLWELLTHFPQISVSETESTPVCVYMRDEVSGEEALKKTTLRSLGLTGGNAIVRFLLKKNKAEGDTGEATEAAAMPTMLVAKKTTPSPSSLPDPAPSPPEMSKTEMPIKHVTPQQPVVAPTPASAPSRSLPFQKEEVPISQDAVRPKVPPVERVTPEEDGEEAGPSGLNSHPSSSSSSSSFAAPSAPFIPFTGGGQRLGGPQGGAVGRPLSSSSSSSALTVAVDSPKAKKLKSSHGSSIKGQSTANQPDEDMDLGEFSAMNISVIMSPSFHSLPPFLQPAERELLIYHLDAVCRHSDHRDLPDEFFEVTMDDVRKRFAQLKSQRRHLEEAPLMTKALRESQMREKMERYPKVVLRVQFPDRHVLQGFFRPLETVGAVRQFVISHLEDPELSFYLFITPPKTILDDPSATLFQADLFPGALVYFGSDDNRDIYMKKELVDSSVSALQANESIASCMLRSPTASGSSEGPEEPPAPEPRADPSRAAQNTGASSENPPPAKPARSDLGTMPKWLKLPGKK</sequence>
<dbReference type="KEGG" id="gacu:117561713"/>
<feature type="compositionally biased region" description="Low complexity" evidence="1">
    <location>
        <begin position="315"/>
        <end position="325"/>
    </location>
</feature>
<feature type="domain" description="UBX" evidence="2">
    <location>
        <begin position="455"/>
        <end position="531"/>
    </location>
</feature>
<dbReference type="RefSeq" id="XP_034095167.1">
    <property type="nucleotide sequence ID" value="XM_034239276.1"/>
</dbReference>
<reference evidence="5" key="1">
    <citation type="submission" date="2025-08" db="UniProtKB">
        <authorList>
            <consortium name="RefSeq"/>
        </authorList>
    </citation>
    <scope>IDENTIFICATION</scope>
</reference>
<dbReference type="GO" id="GO:0012506">
    <property type="term" value="C:vesicle membrane"/>
    <property type="evidence" value="ECO:0007669"/>
    <property type="project" value="TreeGrafter"/>
</dbReference>
<dbReference type="InterPro" id="IPR021569">
    <property type="entry name" value="TUG-UBL1"/>
</dbReference>
<dbReference type="Pfam" id="PF00789">
    <property type="entry name" value="UBX"/>
    <property type="match status" value="1"/>
</dbReference>
<dbReference type="GO" id="GO:0005737">
    <property type="term" value="C:cytoplasm"/>
    <property type="evidence" value="ECO:0007669"/>
    <property type="project" value="TreeGrafter"/>
</dbReference>
<feature type="compositionally biased region" description="Polar residues" evidence="1">
    <location>
        <begin position="342"/>
        <end position="355"/>
    </location>
</feature>
<dbReference type="InterPro" id="IPR001012">
    <property type="entry name" value="UBX_dom"/>
</dbReference>
<name>A0A6P8X592_GYMAC</name>
<evidence type="ECO:0000259" key="3">
    <source>
        <dbReference type="PROSITE" id="PS50898"/>
    </source>
</evidence>
<feature type="domain" description="RBD" evidence="3">
    <location>
        <begin position="6"/>
        <end position="75"/>
    </location>
</feature>
<dbReference type="CDD" id="cd17075">
    <property type="entry name" value="UBX1_UBXN9"/>
    <property type="match status" value="1"/>
</dbReference>
<dbReference type="PANTHER" id="PTHR46467:SF1">
    <property type="entry name" value="TETHER CONTAINING UBX DOMAIN FOR GLUT4"/>
    <property type="match status" value="1"/>
</dbReference>
<dbReference type="GeneID" id="117561713"/>
<dbReference type="CDD" id="cd16105">
    <property type="entry name" value="Ubl_ASPSCR1_like"/>
    <property type="match status" value="1"/>
</dbReference>
<dbReference type="GO" id="GO:0042593">
    <property type="term" value="P:glucose homeostasis"/>
    <property type="evidence" value="ECO:0007669"/>
    <property type="project" value="TreeGrafter"/>
</dbReference>
<accession>A0A6P8X592</accession>
<feature type="compositionally biased region" description="Low complexity" evidence="1">
    <location>
        <begin position="278"/>
        <end position="299"/>
    </location>
</feature>
<dbReference type="GO" id="GO:0006886">
    <property type="term" value="P:intracellular protein transport"/>
    <property type="evidence" value="ECO:0007669"/>
    <property type="project" value="TreeGrafter"/>
</dbReference>
<dbReference type="PROSITE" id="PS50033">
    <property type="entry name" value="UBX"/>
    <property type="match status" value="1"/>
</dbReference>
<feature type="compositionally biased region" description="Pro residues" evidence="1">
    <location>
        <begin position="197"/>
        <end position="207"/>
    </location>
</feature>
<feature type="compositionally biased region" description="Gly residues" evidence="1">
    <location>
        <begin position="300"/>
        <end position="314"/>
    </location>
</feature>
<dbReference type="PROSITE" id="PS50898">
    <property type="entry name" value="RBD"/>
    <property type="match status" value="1"/>
</dbReference>
<evidence type="ECO:0000313" key="5">
    <source>
        <dbReference type="RefSeq" id="XP_034095167.1"/>
    </source>
</evidence>
<dbReference type="InterPro" id="IPR029071">
    <property type="entry name" value="Ubiquitin-like_domsf"/>
</dbReference>
<gene>
    <name evidence="5" type="primary">aspscr1</name>
</gene>
<evidence type="ECO:0000259" key="2">
    <source>
        <dbReference type="PROSITE" id="PS50033"/>
    </source>
</evidence>
<dbReference type="InterPro" id="IPR059238">
    <property type="entry name" value="UBX1_UBXN9"/>
</dbReference>
<feature type="compositionally biased region" description="Low complexity" evidence="1">
    <location>
        <begin position="219"/>
        <end position="235"/>
    </location>
</feature>
<dbReference type="AlphaFoldDB" id="A0A6P8X592"/>
<dbReference type="Pfam" id="PF11470">
    <property type="entry name" value="TUG-UBL1"/>
    <property type="match status" value="1"/>
</dbReference>
<dbReference type="CDD" id="cd16118">
    <property type="entry name" value="UBX2_UBXN9"/>
    <property type="match status" value="1"/>
</dbReference>
<dbReference type="FunFam" id="3.10.20.90:FF:000204">
    <property type="entry name" value="tether containing UBX domain for GLUT4"/>
    <property type="match status" value="1"/>
</dbReference>
<dbReference type="InParanoid" id="A0A6P8X592"/>
<dbReference type="InterPro" id="IPR003116">
    <property type="entry name" value="RBD_dom"/>
</dbReference>
<proteinExistence type="predicted"/>
<dbReference type="OrthoDB" id="440781at2759"/>
<keyword evidence="4" id="KW-1185">Reference proteome</keyword>
<dbReference type="Proteomes" id="UP000515161">
    <property type="component" value="Unplaced"/>
</dbReference>
<dbReference type="GO" id="GO:0007165">
    <property type="term" value="P:signal transduction"/>
    <property type="evidence" value="ECO:0007669"/>
    <property type="project" value="InterPro"/>
</dbReference>
<dbReference type="PANTHER" id="PTHR46467">
    <property type="entry name" value="TETHER CONTAINING UBX DOMAIN FOR GLUT4"/>
    <property type="match status" value="1"/>
</dbReference>
<dbReference type="GO" id="GO:0005634">
    <property type="term" value="C:nucleus"/>
    <property type="evidence" value="ECO:0007669"/>
    <property type="project" value="TreeGrafter"/>
</dbReference>
<organism evidence="4 5">
    <name type="scientific">Gymnodraco acuticeps</name>
    <name type="common">Antarctic dragonfish</name>
    <dbReference type="NCBI Taxonomy" id="8218"/>
    <lineage>
        <taxon>Eukaryota</taxon>
        <taxon>Metazoa</taxon>
        <taxon>Chordata</taxon>
        <taxon>Craniata</taxon>
        <taxon>Vertebrata</taxon>
        <taxon>Euteleostomi</taxon>
        <taxon>Actinopterygii</taxon>
        <taxon>Neopterygii</taxon>
        <taxon>Teleostei</taxon>
        <taxon>Neoteleostei</taxon>
        <taxon>Acanthomorphata</taxon>
        <taxon>Eupercaria</taxon>
        <taxon>Perciformes</taxon>
        <taxon>Notothenioidei</taxon>
        <taxon>Bathydraconidae</taxon>
        <taxon>Gymnodraco</taxon>
    </lineage>
</organism>
<feature type="region of interest" description="Disordered" evidence="1">
    <location>
        <begin position="565"/>
        <end position="625"/>
    </location>
</feature>
<dbReference type="CTD" id="79058"/>
<evidence type="ECO:0000313" key="4">
    <source>
        <dbReference type="Proteomes" id="UP000515161"/>
    </source>
</evidence>
<protein>
    <submittedName>
        <fullName evidence="5">Tether containing UBX domain for GLUT4 isoform X1</fullName>
    </submittedName>
</protein>
<dbReference type="SUPFAM" id="SSF54236">
    <property type="entry name" value="Ubiquitin-like"/>
    <property type="match status" value="2"/>
</dbReference>
<dbReference type="Gene3D" id="3.10.20.90">
    <property type="entry name" value="Phosphatidylinositol 3-kinase Catalytic Subunit, Chain A, domain 1"/>
    <property type="match status" value="2"/>
</dbReference>
<evidence type="ECO:0000256" key="1">
    <source>
        <dbReference type="SAM" id="MobiDB-lite"/>
    </source>
</evidence>